<protein>
    <submittedName>
        <fullName evidence="1">Uncharacterized protein</fullName>
    </submittedName>
</protein>
<organism evidence="1 2">
    <name type="scientific">Agrobacterium rosae</name>
    <dbReference type="NCBI Taxonomy" id="1972867"/>
    <lineage>
        <taxon>Bacteria</taxon>
        <taxon>Pseudomonadati</taxon>
        <taxon>Pseudomonadota</taxon>
        <taxon>Alphaproteobacteria</taxon>
        <taxon>Hyphomicrobiales</taxon>
        <taxon>Rhizobiaceae</taxon>
        <taxon>Rhizobium/Agrobacterium group</taxon>
        <taxon>Agrobacterium</taxon>
    </lineage>
</organism>
<name>A0A1R3U142_9HYPH</name>
<sequence>MQACWINCWVVDFLNLLETTNANFGCIDKAISFDVLGI</sequence>
<proteinExistence type="predicted"/>
<dbReference type="AlphaFoldDB" id="A0A1R3U142"/>
<evidence type="ECO:0000313" key="2">
    <source>
        <dbReference type="Proteomes" id="UP000187891"/>
    </source>
</evidence>
<evidence type="ECO:0000313" key="1">
    <source>
        <dbReference type="EMBL" id="SCX34686.1"/>
    </source>
</evidence>
<gene>
    <name evidence="1" type="ORF">DSM25559_4566</name>
</gene>
<dbReference type="Proteomes" id="UP000187891">
    <property type="component" value="Unassembled WGS sequence"/>
</dbReference>
<accession>A0A1R3U142</accession>
<dbReference type="EMBL" id="FMUE01000016">
    <property type="protein sequence ID" value="SCX34686.1"/>
    <property type="molecule type" value="Genomic_DNA"/>
</dbReference>
<reference evidence="2" key="1">
    <citation type="submission" date="2016-10" db="EMBL/GenBank/DDBJ databases">
        <authorList>
            <person name="Wibberg D."/>
        </authorList>
    </citation>
    <scope>NUCLEOTIDE SEQUENCE [LARGE SCALE GENOMIC DNA]</scope>
</reference>